<dbReference type="Pfam" id="PF16123">
    <property type="entry name" value="HAGH_C"/>
    <property type="match status" value="1"/>
</dbReference>
<dbReference type="InterPro" id="IPR001279">
    <property type="entry name" value="Metallo-B-lactamas"/>
</dbReference>
<dbReference type="HAMAP" id="MF_01374">
    <property type="entry name" value="Glyoxalase_2"/>
    <property type="match status" value="1"/>
</dbReference>
<dbReference type="InterPro" id="IPR012677">
    <property type="entry name" value="Nucleotide-bd_a/b_plait_sf"/>
</dbReference>
<dbReference type="CDD" id="cd00590">
    <property type="entry name" value="RRM_SF"/>
    <property type="match status" value="2"/>
</dbReference>
<organism evidence="12 13">
    <name type="scientific">Musa troglodytarum</name>
    <name type="common">fe'i banana</name>
    <dbReference type="NCBI Taxonomy" id="320322"/>
    <lineage>
        <taxon>Eukaryota</taxon>
        <taxon>Viridiplantae</taxon>
        <taxon>Streptophyta</taxon>
        <taxon>Embryophyta</taxon>
        <taxon>Tracheophyta</taxon>
        <taxon>Spermatophyta</taxon>
        <taxon>Magnoliopsida</taxon>
        <taxon>Liliopsida</taxon>
        <taxon>Zingiberales</taxon>
        <taxon>Musaceae</taxon>
        <taxon>Musa</taxon>
    </lineage>
</organism>
<proteinExistence type="inferred from homology"/>
<reference evidence="12" key="1">
    <citation type="submission" date="2022-05" db="EMBL/GenBank/DDBJ databases">
        <title>The Musa troglodytarum L. genome provides insights into the mechanism of non-climacteric behaviour and enrichment of carotenoids.</title>
        <authorList>
            <person name="Wang J."/>
        </authorList>
    </citation>
    <scope>NUCLEOTIDE SEQUENCE</scope>
    <source>
        <tissue evidence="12">Leaf</tissue>
    </source>
</reference>
<name>A0A9E7KSR0_9LILI</name>
<dbReference type="Proteomes" id="UP001055439">
    <property type="component" value="Chromosome 8"/>
</dbReference>
<evidence type="ECO:0000256" key="7">
    <source>
        <dbReference type="ARBA" id="ARBA00022884"/>
    </source>
</evidence>
<evidence type="ECO:0000259" key="11">
    <source>
        <dbReference type="PROSITE" id="PS50102"/>
    </source>
</evidence>
<feature type="region of interest" description="Disordered" evidence="10">
    <location>
        <begin position="448"/>
        <end position="481"/>
    </location>
</feature>
<comment type="cofactor">
    <cofactor evidence="1">
        <name>Zn(2+)</name>
        <dbReference type="ChEBI" id="CHEBI:29105"/>
    </cofactor>
</comment>
<protein>
    <submittedName>
        <fullName evidence="12">Hydroxyacylglutathione hydrolase 2</fullName>
    </submittedName>
</protein>
<feature type="region of interest" description="Disordered" evidence="10">
    <location>
        <begin position="1057"/>
        <end position="1078"/>
    </location>
</feature>
<dbReference type="NCBIfam" id="TIGR03413">
    <property type="entry name" value="GSH_gloB"/>
    <property type="match status" value="1"/>
</dbReference>
<comment type="subcellular location">
    <subcellularLocation>
        <location evidence="2">Nucleus</location>
    </subcellularLocation>
</comment>
<dbReference type="InterPro" id="IPR036866">
    <property type="entry name" value="RibonucZ/Hydroxyglut_hydro"/>
</dbReference>
<dbReference type="Gene3D" id="3.30.70.330">
    <property type="match status" value="3"/>
</dbReference>
<comment type="similarity">
    <text evidence="3">Belongs to the metallo-beta-lactamase superfamily. Glyoxalase II family.</text>
</comment>
<dbReference type="CDD" id="cd07723">
    <property type="entry name" value="hydroxyacylglutathione_hydrolase_MBL-fold"/>
    <property type="match status" value="1"/>
</dbReference>
<dbReference type="Pfam" id="PF00753">
    <property type="entry name" value="Lactamase_B"/>
    <property type="match status" value="1"/>
</dbReference>
<evidence type="ECO:0000256" key="6">
    <source>
        <dbReference type="ARBA" id="ARBA00022833"/>
    </source>
</evidence>
<gene>
    <name evidence="12" type="ORF">MUK42_16155</name>
</gene>
<dbReference type="GO" id="GO:0003723">
    <property type="term" value="F:RNA binding"/>
    <property type="evidence" value="ECO:0007669"/>
    <property type="project" value="UniProtKB-UniRule"/>
</dbReference>
<evidence type="ECO:0000256" key="5">
    <source>
        <dbReference type="ARBA" id="ARBA00022801"/>
    </source>
</evidence>
<dbReference type="AlphaFoldDB" id="A0A9E7KSR0"/>
<dbReference type="Pfam" id="PF00076">
    <property type="entry name" value="RRM_1"/>
    <property type="match status" value="3"/>
</dbReference>
<feature type="compositionally biased region" description="Basic and acidic residues" evidence="10">
    <location>
        <begin position="259"/>
        <end position="269"/>
    </location>
</feature>
<keyword evidence="6" id="KW-0862">Zinc</keyword>
<keyword evidence="7 9" id="KW-0694">RNA-binding</keyword>
<evidence type="ECO:0000313" key="12">
    <source>
        <dbReference type="EMBL" id="URE26194.1"/>
    </source>
</evidence>
<accession>A0A9E7KSR0</accession>
<feature type="region of interest" description="Disordered" evidence="10">
    <location>
        <begin position="1188"/>
        <end position="1218"/>
    </location>
</feature>
<dbReference type="SMART" id="SM00360">
    <property type="entry name" value="RRM"/>
    <property type="match status" value="3"/>
</dbReference>
<dbReference type="InterPro" id="IPR000504">
    <property type="entry name" value="RRM_dom"/>
</dbReference>
<keyword evidence="5 12" id="KW-0378">Hydrolase</keyword>
<dbReference type="GO" id="GO:0046872">
    <property type="term" value="F:metal ion binding"/>
    <property type="evidence" value="ECO:0007669"/>
    <property type="project" value="UniProtKB-KW"/>
</dbReference>
<evidence type="ECO:0000256" key="8">
    <source>
        <dbReference type="ARBA" id="ARBA00023242"/>
    </source>
</evidence>
<dbReference type="OrthoDB" id="439808at2759"/>
<dbReference type="SUPFAM" id="SSF54928">
    <property type="entry name" value="RNA-binding domain, RBD"/>
    <property type="match status" value="3"/>
</dbReference>
<dbReference type="GO" id="GO:0019243">
    <property type="term" value="P:methylglyoxal catabolic process to D-lactate via S-lactoyl-glutathione"/>
    <property type="evidence" value="ECO:0007669"/>
    <property type="project" value="InterPro"/>
</dbReference>
<dbReference type="GO" id="GO:0004416">
    <property type="term" value="F:hydroxyacylglutathione hydrolase activity"/>
    <property type="evidence" value="ECO:0007669"/>
    <property type="project" value="InterPro"/>
</dbReference>
<evidence type="ECO:0000313" key="13">
    <source>
        <dbReference type="Proteomes" id="UP001055439"/>
    </source>
</evidence>
<feature type="domain" description="RRM" evidence="11">
    <location>
        <begin position="354"/>
        <end position="426"/>
    </location>
</feature>
<feature type="compositionally biased region" description="Basic and acidic residues" evidence="10">
    <location>
        <begin position="472"/>
        <end position="481"/>
    </location>
</feature>
<feature type="region of interest" description="Disordered" evidence="10">
    <location>
        <begin position="243"/>
        <end position="278"/>
    </location>
</feature>
<feature type="domain" description="RRM" evidence="11">
    <location>
        <begin position="488"/>
        <end position="561"/>
    </location>
</feature>
<dbReference type="InterPro" id="IPR035680">
    <property type="entry name" value="Clx_II_MBL"/>
</dbReference>
<dbReference type="Pfam" id="PF07744">
    <property type="entry name" value="SPOC"/>
    <property type="match status" value="1"/>
</dbReference>
<evidence type="ECO:0000256" key="2">
    <source>
        <dbReference type="ARBA" id="ARBA00004123"/>
    </source>
</evidence>
<dbReference type="GO" id="GO:0005634">
    <property type="term" value="C:nucleus"/>
    <property type="evidence" value="ECO:0007669"/>
    <property type="project" value="UniProtKB-SubCell"/>
</dbReference>
<evidence type="ECO:0000256" key="3">
    <source>
        <dbReference type="ARBA" id="ARBA00006759"/>
    </source>
</evidence>
<dbReference type="Gene3D" id="3.60.15.10">
    <property type="entry name" value="Ribonuclease Z/Hydroxyacylglutathione hydrolase-like"/>
    <property type="match status" value="1"/>
</dbReference>
<dbReference type="InterPro" id="IPR035979">
    <property type="entry name" value="RBD_domain_sf"/>
</dbReference>
<keyword evidence="13" id="KW-1185">Reference proteome</keyword>
<evidence type="ECO:0000256" key="10">
    <source>
        <dbReference type="SAM" id="MobiDB-lite"/>
    </source>
</evidence>
<dbReference type="InterPro" id="IPR032282">
    <property type="entry name" value="HAGH_C"/>
</dbReference>
<feature type="region of interest" description="Disordered" evidence="10">
    <location>
        <begin position="654"/>
        <end position="687"/>
    </location>
</feature>
<sequence length="1253" mass="137227">MLLLSSLSSFSVVSSSHRPAMLAKASSLMASFSWSSSGRRVQCLQDNYAYLLHDIDTGTVGVVDPSEAVPVINALECKNQSLTYILNTHHHYDHTGGNMELKARYGAKVIGSAKDKDRIPGIDIALHDGETWMFAGHQVHVLETPGHTKGHVSFYFPGCKAIFTGDTLFSLSCGKLFEGDPDQMFSSLCKIVSLPDNTDVYCGHEYTLSNAKFALSIEPNNEVLQEYAADVARLRSKKLPTGLADLSMPMNKSAGGSSDLRRPPPSKEPENDEAPSNTLWVGNLPVDITDPDVMAVFAKHGALDCTTMRGSRSYTFVYFRTVDEAKAAKEALKGSIIQGHAMRLEFARPPKAAKQIWVGGFNSSISKEQLEDEFLKFGKIEDYKFFRDRNSAVIEYYKLEDAIAAHKSMNGKRLAGEQIRVDFLRSQPPRRDWSDRYDSRNGYLSNRTLEPVERSLPPDDLRNFHNSSSLGSKRDMPHGVRKDGHPSNILWVGYPPSVQIDEQMLHNAMILFGEIERIKCYPSRHYSFVEFRSVDEARRAKEGLQGRLFNDPRIQIFFSNSEFAPGKDNLPMVPSFRAHRPEMFSDEGPFGPLEVLGAGRSVTSSKFSGSLHSNVMSGTNIFTRSFGPQGFDIRHVEPEFHEFGALAPNSLDVDASKSMPPSWRRRSPSAPGILPSPSSVFQAGRPMPDGWDGVDVRDPKRLRVDASPTNDGFLLARRVDSSSVGDHPFVFSHPDRGASSRSQLGSVLHSRPNVLFSDKDYCWRGVIAKGGTHVCYARCIPIGKGIDLSLSDVVNCSARTGLDMLAKHYDEAIGFDIVFFLPDSEDDFASYTDFLRYLGLKNRAGVAKLEDGTTLFLVPPSDFLTKVLGVKGPERLYGVVLKMPQQSTSTVVQQSQLAIPPLASHHNDQQEAPNLQKFISRNDDQASRVDFNQSLHEEVARHAATEKFLLAHGDEQRLAQSAAVDQESNAAASQSKVSLTPDLIATLASLIPGNIQSSASGAVQLPSGSTVRSASSLTSTVPDGSVPFQNRRQDNQITLSVTSMEQYSMPPHLGQNFSNQAPSVPQFPPYTNTSNGADPPTQPLLGMLQIQNPTTNMPPAPAVSTSLLNSYAISQHGQFAATQSNQIYQLDTPLTARDNYGSLPTTNVADVFGSIVQQQSRLGSSSAHDLIGNIPQHQPAMPVPIAKGNMEVSNQGQPLQPVLAGSSQGTSQGDADKNQRYQSTLQFAANLLLQIQQQQQASAHTVQGSGNQQ</sequence>
<feature type="compositionally biased region" description="Basic and acidic residues" evidence="10">
    <location>
        <begin position="450"/>
        <end position="463"/>
    </location>
</feature>
<keyword evidence="4" id="KW-0479">Metal-binding</keyword>
<feature type="compositionally biased region" description="Polar residues" evidence="10">
    <location>
        <begin position="1057"/>
        <end position="1076"/>
    </location>
</feature>
<evidence type="ECO:0000256" key="1">
    <source>
        <dbReference type="ARBA" id="ARBA00001947"/>
    </source>
</evidence>
<dbReference type="SUPFAM" id="SSF56281">
    <property type="entry name" value="Metallo-hydrolase/oxidoreductase"/>
    <property type="match status" value="1"/>
</dbReference>
<dbReference type="InterPro" id="IPR017782">
    <property type="entry name" value="Hydroxyacylglutathione_Hdrlase"/>
</dbReference>
<dbReference type="InterPro" id="IPR012921">
    <property type="entry name" value="SPOC_C"/>
</dbReference>
<dbReference type="EMBL" id="CP097510">
    <property type="protein sequence ID" value="URE26194.1"/>
    <property type="molecule type" value="Genomic_DNA"/>
</dbReference>
<evidence type="ECO:0000256" key="9">
    <source>
        <dbReference type="PROSITE-ProRule" id="PRU00176"/>
    </source>
</evidence>
<dbReference type="SMART" id="SM00849">
    <property type="entry name" value="Lactamase_B"/>
    <property type="match status" value="1"/>
</dbReference>
<dbReference type="PROSITE" id="PS50102">
    <property type="entry name" value="RRM"/>
    <property type="match status" value="3"/>
</dbReference>
<dbReference type="PANTHER" id="PTHR23189">
    <property type="entry name" value="RNA RECOGNITION MOTIF-CONTAINING"/>
    <property type="match status" value="1"/>
</dbReference>
<dbReference type="CDD" id="cd21546">
    <property type="entry name" value="SPOC_FPA-like"/>
    <property type="match status" value="1"/>
</dbReference>
<keyword evidence="8" id="KW-0539">Nucleus</keyword>
<evidence type="ECO:0000256" key="4">
    <source>
        <dbReference type="ARBA" id="ARBA00022723"/>
    </source>
</evidence>
<feature type="domain" description="RRM" evidence="11">
    <location>
        <begin position="277"/>
        <end position="349"/>
    </location>
</feature>